<protein>
    <submittedName>
        <fullName evidence="2">Uncharacterized protein</fullName>
    </submittedName>
</protein>
<proteinExistence type="predicted"/>
<name>A0A6S7FT48_PARCT</name>
<dbReference type="EMBL" id="CACRXK020000179">
    <property type="protein sequence ID" value="CAB3979239.1"/>
    <property type="molecule type" value="Genomic_DNA"/>
</dbReference>
<dbReference type="AlphaFoldDB" id="A0A6S7FT48"/>
<sequence>MDMEESSNSELLDEIVAAMPSNDYIGLMGLDDDNKDILESSESKAANASCTQDVSKSSESKAANASCTQDVSKSFIDCLSEPKSLSQSEEHSSQSEEFLEELKRREKEGEPIIGYLHNLSPMKVSANENNYFDVSVHMKEKTIRAVCFSPEKMKPMKANWEASSPVKISQFSIKRNRFTHDDEMHINKRTKLSEADVSEADFNFVEEKVDEVPFSTVSDLVGKDSTGQVNIVGRVRLQGVPETIKSNGKTLIKQDGVLTDESGSIRIVFWQSDIQKIESGSSYEFKKAILKNYDGRNYTTINRQTILLSSDVEVTRDDDQKVENVSQLSLPADAVEKVTSYLCCNKCNSSLLHNDNQKVIKCSNCNSAQLKSKSKKLVVAKVLLMKDEEKVSLTIFDEKLRELYCIYKSQENACAKPYCQLGDDEIAEFLLIVEAVVCYNRRLNVLAING</sequence>
<dbReference type="Proteomes" id="UP001152795">
    <property type="component" value="Unassembled WGS sequence"/>
</dbReference>
<evidence type="ECO:0000256" key="1">
    <source>
        <dbReference type="SAM" id="MobiDB-lite"/>
    </source>
</evidence>
<reference evidence="2" key="1">
    <citation type="submission" date="2020-04" db="EMBL/GenBank/DDBJ databases">
        <authorList>
            <person name="Alioto T."/>
            <person name="Alioto T."/>
            <person name="Gomez Garrido J."/>
        </authorList>
    </citation>
    <scope>NUCLEOTIDE SEQUENCE</scope>
    <source>
        <strain evidence="2">A484AB</strain>
    </source>
</reference>
<dbReference type="OrthoDB" id="5970613at2759"/>
<evidence type="ECO:0000313" key="3">
    <source>
        <dbReference type="Proteomes" id="UP001152795"/>
    </source>
</evidence>
<dbReference type="InterPro" id="IPR012340">
    <property type="entry name" value="NA-bd_OB-fold"/>
</dbReference>
<gene>
    <name evidence="2" type="ORF">PACLA_8A011795</name>
</gene>
<accession>A0A6S7FT48</accession>
<feature type="compositionally biased region" description="Polar residues" evidence="1">
    <location>
        <begin position="43"/>
        <end position="54"/>
    </location>
</feature>
<evidence type="ECO:0000313" key="2">
    <source>
        <dbReference type="EMBL" id="CAB3979239.1"/>
    </source>
</evidence>
<organism evidence="2 3">
    <name type="scientific">Paramuricea clavata</name>
    <name type="common">Red gorgonian</name>
    <name type="synonym">Violescent sea-whip</name>
    <dbReference type="NCBI Taxonomy" id="317549"/>
    <lineage>
        <taxon>Eukaryota</taxon>
        <taxon>Metazoa</taxon>
        <taxon>Cnidaria</taxon>
        <taxon>Anthozoa</taxon>
        <taxon>Octocorallia</taxon>
        <taxon>Malacalcyonacea</taxon>
        <taxon>Plexauridae</taxon>
        <taxon>Paramuricea</taxon>
    </lineage>
</organism>
<dbReference type="Gene3D" id="2.40.50.140">
    <property type="entry name" value="Nucleic acid-binding proteins"/>
    <property type="match status" value="1"/>
</dbReference>
<feature type="region of interest" description="Disordered" evidence="1">
    <location>
        <begin position="38"/>
        <end position="67"/>
    </location>
</feature>
<feature type="compositionally biased region" description="Low complexity" evidence="1">
    <location>
        <begin position="55"/>
        <end position="66"/>
    </location>
</feature>
<keyword evidence="3" id="KW-1185">Reference proteome</keyword>
<dbReference type="SUPFAM" id="SSF50249">
    <property type="entry name" value="Nucleic acid-binding proteins"/>
    <property type="match status" value="1"/>
</dbReference>
<comment type="caution">
    <text evidence="2">The sequence shown here is derived from an EMBL/GenBank/DDBJ whole genome shotgun (WGS) entry which is preliminary data.</text>
</comment>